<accession>A0A6N7TUH4</accession>
<dbReference type="InterPro" id="IPR041542">
    <property type="entry name" value="GH43_C2"/>
</dbReference>
<dbReference type="InterPro" id="IPR051795">
    <property type="entry name" value="Glycosyl_Hydrlase_43"/>
</dbReference>
<name>A0A6N7TUH4_9BIFI</name>
<evidence type="ECO:0000259" key="8">
    <source>
        <dbReference type="Pfam" id="PF17851"/>
    </source>
</evidence>
<evidence type="ECO:0000256" key="3">
    <source>
        <dbReference type="ARBA" id="ARBA00023295"/>
    </source>
</evidence>
<dbReference type="InterPro" id="IPR006710">
    <property type="entry name" value="Glyco_hydro_43"/>
</dbReference>
<feature type="region of interest" description="Disordered" evidence="7">
    <location>
        <begin position="302"/>
        <end position="342"/>
    </location>
</feature>
<feature type="site" description="Important for catalytic activity, responsible for pKa modulation of the active site Glu and correct orientation of both the proton donor and substrate" evidence="5">
    <location>
        <position position="127"/>
    </location>
</feature>
<dbReference type="SUPFAM" id="SSF49899">
    <property type="entry name" value="Concanavalin A-like lectins/glucanases"/>
    <property type="match status" value="1"/>
</dbReference>
<comment type="caution">
    <text evidence="9">The sequence shown here is derived from an EMBL/GenBank/DDBJ whole genome shotgun (WGS) entry which is preliminary data.</text>
</comment>
<evidence type="ECO:0000313" key="9">
    <source>
        <dbReference type="EMBL" id="MSD91046.1"/>
    </source>
</evidence>
<dbReference type="CDD" id="cd09000">
    <property type="entry name" value="GH43_SXA-like"/>
    <property type="match status" value="1"/>
</dbReference>
<evidence type="ECO:0000256" key="7">
    <source>
        <dbReference type="SAM" id="MobiDB-lite"/>
    </source>
</evidence>
<comment type="similarity">
    <text evidence="1 6">Belongs to the glycosyl hydrolase 43 family.</text>
</comment>
<protein>
    <submittedName>
        <fullName evidence="9">Family 43 glycosylhydrolase</fullName>
    </submittedName>
</protein>
<dbReference type="GO" id="GO:0005975">
    <property type="term" value="P:carbohydrate metabolic process"/>
    <property type="evidence" value="ECO:0007669"/>
    <property type="project" value="InterPro"/>
</dbReference>
<dbReference type="OrthoDB" id="9801455at2"/>
<dbReference type="PANTHER" id="PTHR42812">
    <property type="entry name" value="BETA-XYLOSIDASE"/>
    <property type="match status" value="1"/>
</dbReference>
<dbReference type="InterPro" id="IPR013320">
    <property type="entry name" value="ConA-like_dom_sf"/>
</dbReference>
<evidence type="ECO:0000256" key="6">
    <source>
        <dbReference type="RuleBase" id="RU361187"/>
    </source>
</evidence>
<dbReference type="GO" id="GO:0004553">
    <property type="term" value="F:hydrolase activity, hydrolyzing O-glycosyl compounds"/>
    <property type="evidence" value="ECO:0007669"/>
    <property type="project" value="InterPro"/>
</dbReference>
<reference evidence="9 10" key="1">
    <citation type="submission" date="2019-11" db="EMBL/GenBank/DDBJ databases">
        <title>Draft Genome Sequence of Plant Growth-Promoting Rhizosphere-Associated Bacteria.</title>
        <authorList>
            <person name="Vasilyev I.Y."/>
            <person name="Radchenko V."/>
            <person name="Ilnitskaya E.V."/>
        </authorList>
    </citation>
    <scope>NUCLEOTIDE SEQUENCE [LARGE SCALE GENOMIC DNA]</scope>
    <source>
        <strain evidence="9 10">VRA_9sq_n</strain>
    </source>
</reference>
<sequence>MIIDNPVLKGFHPDPSMIRVGDTYYIATSTFEWFPGVRVHSSRDMVHWQYVTSILNSERMVNLRGDPSSGGVWAPDLSYSDGRFWLVFSDIKTVTGTFKDGTNYLTSAERIEGPWTDPVPINYVGFDASLFHDDDGRKYLIQQTWDHREYHHHFDGITLTEFDTSTMRLLPETSRTIWRGTDVRLSEGPHLYKINGWYYLFAAEGGTTFSHQETVSRSRTLQAGSFETMPGDEPFLSNFDTPRSYLQKQGHGSLVNTPTGEWYYASLCARPWHRPQESVVDPRGWCTLGRETSIQKVEWDKDGWPHIQGGHGGSRYVEAPRDAPVSSQEHEEGHQHDDFESDTLGPDWCTLRVPFNEKMGSVGAGSLRLRGQGSLHNLFDLSLVARRWQAFDFDAQVRMDFEPRSYQAMAGLTNYYSDANFSWIFVTWDERRSTRVIEVAQSDGNRYVSYLKDEAIPVPTGAHVWFKTKVRTSSYSYQYSFDGRHWATVPVILDAAVLSDDHVYKQIDGYFTGGFVGLAAVDYSGYGSLATFSSFDYRELKEKP</sequence>
<dbReference type="SUPFAM" id="SSF75005">
    <property type="entry name" value="Arabinanase/levansucrase/invertase"/>
    <property type="match status" value="1"/>
</dbReference>
<dbReference type="Pfam" id="PF04616">
    <property type="entry name" value="Glyco_hydro_43"/>
    <property type="match status" value="1"/>
</dbReference>
<dbReference type="AlphaFoldDB" id="A0A6N7TUH4"/>
<dbReference type="Gene3D" id="2.60.120.200">
    <property type="match status" value="1"/>
</dbReference>
<proteinExistence type="inferred from homology"/>
<dbReference type="EMBL" id="WKKW01000002">
    <property type="protein sequence ID" value="MSD91046.1"/>
    <property type="molecule type" value="Genomic_DNA"/>
</dbReference>
<dbReference type="InterPro" id="IPR023296">
    <property type="entry name" value="Glyco_hydro_beta-prop_sf"/>
</dbReference>
<dbReference type="Pfam" id="PF17851">
    <property type="entry name" value="GH43_C2"/>
    <property type="match status" value="1"/>
</dbReference>
<evidence type="ECO:0000256" key="5">
    <source>
        <dbReference type="PIRSR" id="PIRSR606710-2"/>
    </source>
</evidence>
<feature type="domain" description="Beta-xylosidase C-terminal Concanavalin A-like" evidence="8">
    <location>
        <begin position="337"/>
        <end position="538"/>
    </location>
</feature>
<feature type="compositionally biased region" description="Basic and acidic residues" evidence="7">
    <location>
        <begin position="328"/>
        <end position="338"/>
    </location>
</feature>
<dbReference type="Gene3D" id="2.115.10.20">
    <property type="entry name" value="Glycosyl hydrolase domain, family 43"/>
    <property type="match status" value="1"/>
</dbReference>
<feature type="active site" description="Proton acceptor" evidence="4">
    <location>
        <position position="14"/>
    </location>
</feature>
<dbReference type="RefSeq" id="WP_154313262.1">
    <property type="nucleotide sequence ID" value="NZ_WKKW01000002.1"/>
</dbReference>
<gene>
    <name evidence="9" type="ORF">GKC41_05160</name>
</gene>
<organism evidence="9 10">
    <name type="scientific">Bifidobacterium asteroides</name>
    <dbReference type="NCBI Taxonomy" id="1684"/>
    <lineage>
        <taxon>Bacteria</taxon>
        <taxon>Bacillati</taxon>
        <taxon>Actinomycetota</taxon>
        <taxon>Actinomycetes</taxon>
        <taxon>Bifidobacteriales</taxon>
        <taxon>Bifidobacteriaceae</taxon>
        <taxon>Bifidobacterium</taxon>
    </lineage>
</organism>
<evidence type="ECO:0000256" key="1">
    <source>
        <dbReference type="ARBA" id="ARBA00009865"/>
    </source>
</evidence>
<evidence type="ECO:0000313" key="10">
    <source>
        <dbReference type="Proteomes" id="UP000436357"/>
    </source>
</evidence>
<keyword evidence="3 6" id="KW-0326">Glycosidase</keyword>
<feature type="active site" description="Proton donor" evidence="4">
    <location>
        <position position="187"/>
    </location>
</feature>
<evidence type="ECO:0000256" key="4">
    <source>
        <dbReference type="PIRSR" id="PIRSR606710-1"/>
    </source>
</evidence>
<dbReference type="Proteomes" id="UP000436357">
    <property type="component" value="Unassembled WGS sequence"/>
</dbReference>
<dbReference type="PANTHER" id="PTHR42812:SF12">
    <property type="entry name" value="BETA-XYLOSIDASE-RELATED"/>
    <property type="match status" value="1"/>
</dbReference>
<evidence type="ECO:0000256" key="2">
    <source>
        <dbReference type="ARBA" id="ARBA00022801"/>
    </source>
</evidence>
<keyword evidence="2 6" id="KW-0378">Hydrolase</keyword>